<comment type="caution">
    <text evidence="3">The sequence shown here is derived from an EMBL/GenBank/DDBJ whole genome shotgun (WGS) entry which is preliminary data.</text>
</comment>
<accession>A0A6A2WIM3</accession>
<proteinExistence type="predicted"/>
<dbReference type="AlphaFoldDB" id="A0A6A2WIM3"/>
<dbReference type="EMBL" id="VEPZ02001739">
    <property type="protein sequence ID" value="KAE8659043.1"/>
    <property type="molecule type" value="Genomic_DNA"/>
</dbReference>
<dbReference type="GO" id="GO:0045892">
    <property type="term" value="P:negative regulation of DNA-templated transcription"/>
    <property type="evidence" value="ECO:0007669"/>
    <property type="project" value="InterPro"/>
</dbReference>
<sequence length="370" mass="41802">MAKAVISHDRQSRSPIDGRPKKGGCGGKGTWGGLMDTDSSYPLDSKDPNYDSSEELEQLLMTYSLLHSLNKQRELLPNDSKGVEARKELRKVVVEDLAMFLARAVMDEALAPQHLEEYAGWAVDDVKLKIAKLLEEYESGGDIREAYRCIKDRHAIFPPRGCKESMKNVWTTWLSTCLMPEAVSSIRRESKDNRMVGSSFHYGNSTNGKRMGPAYDNERSTMIGGLNRGQVSPSQFEHGRYVTWRMMEIEETRDLRGKFSPIQFRAWSVRHLEDDGNRGNQRSQFELKHRMCIAWEMSTSELPHCCPIPLKRSCSLGSKHIKPSRTARARPGRWSSALYTDDNLPFPCAVAKKTSAGSFHCNPVNRAVSV</sequence>
<evidence type="ECO:0000313" key="3">
    <source>
        <dbReference type="EMBL" id="KAE8659043.1"/>
    </source>
</evidence>
<evidence type="ECO:0000256" key="1">
    <source>
        <dbReference type="ARBA" id="ARBA00023242"/>
    </source>
</evidence>
<feature type="compositionally biased region" description="Basic and acidic residues" evidence="2">
    <location>
        <begin position="1"/>
        <end position="20"/>
    </location>
</feature>
<dbReference type="PANTHER" id="PTHR12626">
    <property type="entry name" value="PROGRAMMED CELL DEATH 4"/>
    <property type="match status" value="1"/>
</dbReference>
<dbReference type="PANTHER" id="PTHR12626:SF2">
    <property type="entry name" value="MA3 DOMAIN-CONTAINING TRANSLATION REGULATORY FACTOR 2"/>
    <property type="match status" value="1"/>
</dbReference>
<gene>
    <name evidence="3" type="ORF">F3Y22_tig00116965pilonHSYRG00712</name>
</gene>
<dbReference type="Proteomes" id="UP000436088">
    <property type="component" value="Unassembled WGS sequence"/>
</dbReference>
<protein>
    <submittedName>
        <fullName evidence="3">Uncharacterized protein</fullName>
    </submittedName>
</protein>
<keyword evidence="1" id="KW-0539">Nucleus</keyword>
<evidence type="ECO:0000313" key="4">
    <source>
        <dbReference type="Proteomes" id="UP000436088"/>
    </source>
</evidence>
<keyword evidence="4" id="KW-1185">Reference proteome</keyword>
<name>A0A6A2WIM3_HIBSY</name>
<evidence type="ECO:0000256" key="2">
    <source>
        <dbReference type="SAM" id="MobiDB-lite"/>
    </source>
</evidence>
<feature type="compositionally biased region" description="Gly residues" evidence="2">
    <location>
        <begin position="23"/>
        <end position="32"/>
    </location>
</feature>
<reference evidence="3" key="1">
    <citation type="submission" date="2019-09" db="EMBL/GenBank/DDBJ databases">
        <title>Draft genome information of white flower Hibiscus syriacus.</title>
        <authorList>
            <person name="Kim Y.-M."/>
        </authorList>
    </citation>
    <scope>NUCLEOTIDE SEQUENCE [LARGE SCALE GENOMIC DNA]</scope>
    <source>
        <strain evidence="3">YM2019G1</strain>
    </source>
</reference>
<organism evidence="3 4">
    <name type="scientific">Hibiscus syriacus</name>
    <name type="common">Rose of Sharon</name>
    <dbReference type="NCBI Taxonomy" id="106335"/>
    <lineage>
        <taxon>Eukaryota</taxon>
        <taxon>Viridiplantae</taxon>
        <taxon>Streptophyta</taxon>
        <taxon>Embryophyta</taxon>
        <taxon>Tracheophyta</taxon>
        <taxon>Spermatophyta</taxon>
        <taxon>Magnoliopsida</taxon>
        <taxon>eudicotyledons</taxon>
        <taxon>Gunneridae</taxon>
        <taxon>Pentapetalae</taxon>
        <taxon>rosids</taxon>
        <taxon>malvids</taxon>
        <taxon>Malvales</taxon>
        <taxon>Malvaceae</taxon>
        <taxon>Malvoideae</taxon>
        <taxon>Hibiscus</taxon>
    </lineage>
</organism>
<dbReference type="InterPro" id="IPR039778">
    <property type="entry name" value="PDCD4"/>
</dbReference>
<feature type="region of interest" description="Disordered" evidence="2">
    <location>
        <begin position="1"/>
        <end position="49"/>
    </location>
</feature>